<evidence type="ECO:0000313" key="3">
    <source>
        <dbReference type="Proteomes" id="UP001595733"/>
    </source>
</evidence>
<reference evidence="3" key="1">
    <citation type="journal article" date="2019" name="Int. J. Syst. Evol. Microbiol.">
        <title>The Global Catalogue of Microorganisms (GCM) 10K type strain sequencing project: providing services to taxonomists for standard genome sequencing and annotation.</title>
        <authorList>
            <consortium name="The Broad Institute Genomics Platform"/>
            <consortium name="The Broad Institute Genome Sequencing Center for Infectious Disease"/>
            <person name="Wu L."/>
            <person name="Ma J."/>
        </authorList>
    </citation>
    <scope>NUCLEOTIDE SEQUENCE [LARGE SCALE GENOMIC DNA]</scope>
    <source>
        <strain evidence="3">CCUG 50353</strain>
    </source>
</reference>
<dbReference type="RefSeq" id="WP_378139760.1">
    <property type="nucleotide sequence ID" value="NZ_JBHSEF010000009.1"/>
</dbReference>
<dbReference type="EMBL" id="JBHSEF010000009">
    <property type="protein sequence ID" value="MFC4353904.1"/>
    <property type="molecule type" value="Genomic_DNA"/>
</dbReference>
<protein>
    <recommendedName>
        <fullName evidence="4">Methyl-accepting chemotaxis protein</fullName>
    </recommendedName>
</protein>
<keyword evidence="1" id="KW-1133">Transmembrane helix</keyword>
<evidence type="ECO:0000256" key="1">
    <source>
        <dbReference type="SAM" id="Phobius"/>
    </source>
</evidence>
<keyword evidence="1" id="KW-0472">Membrane</keyword>
<accession>A0ABV8USC0</accession>
<proteinExistence type="predicted"/>
<evidence type="ECO:0008006" key="4">
    <source>
        <dbReference type="Google" id="ProtNLM"/>
    </source>
</evidence>
<keyword evidence="1" id="KW-0812">Transmembrane</keyword>
<organism evidence="2 3">
    <name type="scientific">Chryseomicrobium palamuruense</name>
    <dbReference type="NCBI Taxonomy" id="682973"/>
    <lineage>
        <taxon>Bacteria</taxon>
        <taxon>Bacillati</taxon>
        <taxon>Bacillota</taxon>
        <taxon>Bacilli</taxon>
        <taxon>Bacillales</taxon>
        <taxon>Caryophanaceae</taxon>
        <taxon>Chryseomicrobium</taxon>
    </lineage>
</organism>
<keyword evidence="3" id="KW-1185">Reference proteome</keyword>
<feature type="transmembrane region" description="Helical" evidence="1">
    <location>
        <begin position="12"/>
        <end position="32"/>
    </location>
</feature>
<evidence type="ECO:0000313" key="2">
    <source>
        <dbReference type="EMBL" id="MFC4353904.1"/>
    </source>
</evidence>
<gene>
    <name evidence="2" type="ORF">ACFO0S_02335</name>
</gene>
<sequence length="86" mass="9713">MEKSKKLHTIYSGVFILTTLVLIGIVVSIAGLQSSQNLREESGGALVVTAKTMGNQLDQHMWFRYGEVGMLTQLEPFRNPRRRFNC</sequence>
<comment type="caution">
    <text evidence="2">The sequence shown here is derived from an EMBL/GenBank/DDBJ whole genome shotgun (WGS) entry which is preliminary data.</text>
</comment>
<dbReference type="Proteomes" id="UP001595733">
    <property type="component" value="Unassembled WGS sequence"/>
</dbReference>
<name>A0ABV8USC0_9BACL</name>